<proteinExistence type="predicted"/>
<accession>A0ACD3B831</accession>
<evidence type="ECO:0000313" key="1">
    <source>
        <dbReference type="EMBL" id="TFK73864.1"/>
    </source>
</evidence>
<protein>
    <submittedName>
        <fullName evidence="1">Uncharacterized protein</fullName>
    </submittedName>
</protein>
<name>A0ACD3B831_9AGAR</name>
<gene>
    <name evidence="1" type="ORF">BDN72DRAFT_956199</name>
</gene>
<dbReference type="Proteomes" id="UP000308600">
    <property type="component" value="Unassembled WGS sequence"/>
</dbReference>
<reference evidence="1 2" key="1">
    <citation type="journal article" date="2019" name="Nat. Ecol. Evol.">
        <title>Megaphylogeny resolves global patterns of mushroom evolution.</title>
        <authorList>
            <person name="Varga T."/>
            <person name="Krizsan K."/>
            <person name="Foldi C."/>
            <person name="Dima B."/>
            <person name="Sanchez-Garcia M."/>
            <person name="Sanchez-Ramirez S."/>
            <person name="Szollosi G.J."/>
            <person name="Szarkandi J.G."/>
            <person name="Papp V."/>
            <person name="Albert L."/>
            <person name="Andreopoulos W."/>
            <person name="Angelini C."/>
            <person name="Antonin V."/>
            <person name="Barry K.W."/>
            <person name="Bougher N.L."/>
            <person name="Buchanan P."/>
            <person name="Buyck B."/>
            <person name="Bense V."/>
            <person name="Catcheside P."/>
            <person name="Chovatia M."/>
            <person name="Cooper J."/>
            <person name="Damon W."/>
            <person name="Desjardin D."/>
            <person name="Finy P."/>
            <person name="Geml J."/>
            <person name="Haridas S."/>
            <person name="Hughes K."/>
            <person name="Justo A."/>
            <person name="Karasinski D."/>
            <person name="Kautmanova I."/>
            <person name="Kiss B."/>
            <person name="Kocsube S."/>
            <person name="Kotiranta H."/>
            <person name="LaButti K.M."/>
            <person name="Lechner B.E."/>
            <person name="Liimatainen K."/>
            <person name="Lipzen A."/>
            <person name="Lukacs Z."/>
            <person name="Mihaltcheva S."/>
            <person name="Morgado L.N."/>
            <person name="Niskanen T."/>
            <person name="Noordeloos M.E."/>
            <person name="Ohm R.A."/>
            <person name="Ortiz-Santana B."/>
            <person name="Ovrebo C."/>
            <person name="Racz N."/>
            <person name="Riley R."/>
            <person name="Savchenko A."/>
            <person name="Shiryaev A."/>
            <person name="Soop K."/>
            <person name="Spirin V."/>
            <person name="Szebenyi C."/>
            <person name="Tomsovsky M."/>
            <person name="Tulloss R.E."/>
            <person name="Uehling J."/>
            <person name="Grigoriev I.V."/>
            <person name="Vagvolgyi C."/>
            <person name="Papp T."/>
            <person name="Martin F.M."/>
            <person name="Miettinen O."/>
            <person name="Hibbett D.S."/>
            <person name="Nagy L.G."/>
        </authorList>
    </citation>
    <scope>NUCLEOTIDE SEQUENCE [LARGE SCALE GENOMIC DNA]</scope>
    <source>
        <strain evidence="1 2">NL-1719</strain>
    </source>
</reference>
<keyword evidence="2" id="KW-1185">Reference proteome</keyword>
<evidence type="ECO:0000313" key="2">
    <source>
        <dbReference type="Proteomes" id="UP000308600"/>
    </source>
</evidence>
<organism evidence="1 2">
    <name type="scientific">Pluteus cervinus</name>
    <dbReference type="NCBI Taxonomy" id="181527"/>
    <lineage>
        <taxon>Eukaryota</taxon>
        <taxon>Fungi</taxon>
        <taxon>Dikarya</taxon>
        <taxon>Basidiomycota</taxon>
        <taxon>Agaricomycotina</taxon>
        <taxon>Agaricomycetes</taxon>
        <taxon>Agaricomycetidae</taxon>
        <taxon>Agaricales</taxon>
        <taxon>Pluteineae</taxon>
        <taxon>Pluteaceae</taxon>
        <taxon>Pluteus</taxon>
    </lineage>
</organism>
<dbReference type="EMBL" id="ML208272">
    <property type="protein sequence ID" value="TFK73864.1"/>
    <property type="molecule type" value="Genomic_DNA"/>
</dbReference>
<sequence length="265" mass="30445">MDEDREGPRLPPELEKEIFTLSFSESLHQKINPGNLFLVSKRVFDWLMPLYWDVVMAHTAADGWPPTFSEQTLQLYGHHVHHFHTWESSFVKLLTLCPNISDLAIWTSISEQDVDYIIKLPITRLSIFIDDIRWGNADLHEFCSKVTHLDISNRMDWATNKIIPHFPALTHLATFSAWVAGENIQSWFMHGSPLEAVILISSGSGDGLHLREAEDDDLDPRVVRVGFGRTYKVDWVEGAHGRMDMWEFADEVIKNRRLSSVHEAA</sequence>